<evidence type="ECO:0000256" key="12">
    <source>
        <dbReference type="PROSITE-ProRule" id="PRU00042"/>
    </source>
</evidence>
<dbReference type="GeneID" id="117662534"/>
<evidence type="ECO:0000256" key="4">
    <source>
        <dbReference type="ARBA" id="ARBA00022723"/>
    </source>
</evidence>
<dbReference type="InterPro" id="IPR038269">
    <property type="entry name" value="SCAN_sf"/>
</dbReference>
<dbReference type="GO" id="GO:0031519">
    <property type="term" value="C:PcG protein complex"/>
    <property type="evidence" value="ECO:0007669"/>
    <property type="project" value="TreeGrafter"/>
</dbReference>
<dbReference type="FunFam" id="3.30.160.60:FF:000258">
    <property type="entry name" value="zinc finger and SCAN domain-containing protein 29 isoform X2"/>
    <property type="match status" value="1"/>
</dbReference>
<dbReference type="GO" id="GO:0000981">
    <property type="term" value="F:DNA-binding transcription factor activity, RNA polymerase II-specific"/>
    <property type="evidence" value="ECO:0007669"/>
    <property type="project" value="TreeGrafter"/>
</dbReference>
<dbReference type="FunFam" id="3.30.160.60:FF:001270">
    <property type="entry name" value="zinc finger protein 583 isoform X1"/>
    <property type="match status" value="1"/>
</dbReference>
<evidence type="ECO:0000256" key="7">
    <source>
        <dbReference type="ARBA" id="ARBA00022833"/>
    </source>
</evidence>
<keyword evidence="11" id="KW-0539">Nucleus</keyword>
<keyword evidence="8" id="KW-0805">Transcription regulation</keyword>
<dbReference type="RefSeq" id="XP_034267865.1">
    <property type="nucleotide sequence ID" value="XM_034411974.2"/>
</dbReference>
<dbReference type="InterPro" id="IPR036051">
    <property type="entry name" value="KRAB_dom_sf"/>
</dbReference>
<dbReference type="PROSITE" id="PS50805">
    <property type="entry name" value="KRAB"/>
    <property type="match status" value="1"/>
</dbReference>
<dbReference type="PROSITE" id="PS50157">
    <property type="entry name" value="ZINC_FINGER_C2H2_2"/>
    <property type="match status" value="15"/>
</dbReference>
<feature type="domain" description="C2H2-type" evidence="13">
    <location>
        <begin position="512"/>
        <end position="539"/>
    </location>
</feature>
<dbReference type="Pfam" id="PF02023">
    <property type="entry name" value="SCAN"/>
    <property type="match status" value="1"/>
</dbReference>
<dbReference type="FunFam" id="3.30.160.60:FF:001158">
    <property type="entry name" value="zinc finger protein 22"/>
    <property type="match status" value="1"/>
</dbReference>
<evidence type="ECO:0000256" key="2">
    <source>
        <dbReference type="ARBA" id="ARBA00004123"/>
    </source>
</evidence>
<dbReference type="FunFam" id="3.30.160.60:FF:002343">
    <property type="entry name" value="Zinc finger protein 33A"/>
    <property type="match status" value="5"/>
</dbReference>
<dbReference type="AlphaFoldDB" id="A0A6P9BIR9"/>
<dbReference type="Gene3D" id="3.30.160.60">
    <property type="entry name" value="Classic Zinc Finger"/>
    <property type="match status" value="16"/>
</dbReference>
<keyword evidence="7" id="KW-0862">Zinc</keyword>
<name>A0A6P9BIR9_PANGU</name>
<dbReference type="SMART" id="SM00431">
    <property type="entry name" value="SCAN"/>
    <property type="match status" value="1"/>
</dbReference>
<keyword evidence="9" id="KW-0238">DNA-binding</keyword>
<feature type="domain" description="SCAN box" evidence="14">
    <location>
        <begin position="78"/>
        <end position="150"/>
    </location>
</feature>
<dbReference type="GO" id="GO:0000978">
    <property type="term" value="F:RNA polymerase II cis-regulatory region sequence-specific DNA binding"/>
    <property type="evidence" value="ECO:0007669"/>
    <property type="project" value="TreeGrafter"/>
</dbReference>
<dbReference type="Proteomes" id="UP001652622">
    <property type="component" value="Unplaced"/>
</dbReference>
<evidence type="ECO:0000256" key="11">
    <source>
        <dbReference type="ARBA" id="ARBA00023242"/>
    </source>
</evidence>
<dbReference type="FunFam" id="3.30.160.60:FF:002063">
    <property type="entry name" value="RB associated KRAB zinc finger"/>
    <property type="match status" value="1"/>
</dbReference>
<feature type="domain" description="C2H2-type" evidence="13">
    <location>
        <begin position="736"/>
        <end position="763"/>
    </location>
</feature>
<evidence type="ECO:0000256" key="8">
    <source>
        <dbReference type="ARBA" id="ARBA00023015"/>
    </source>
</evidence>
<dbReference type="PROSITE" id="PS50804">
    <property type="entry name" value="SCAN_BOX"/>
    <property type="match status" value="1"/>
</dbReference>
<feature type="domain" description="C2H2-type" evidence="13">
    <location>
        <begin position="484"/>
        <end position="511"/>
    </location>
</feature>
<sequence>MNEKAFGDPQDSLESDPFGVAFQEREKMQTQLLASRGTGKGLFAVQPGSCGEIWTRTGQKIMEEETTLPSEVQPWNFIQYLEAEGPRGLCSRLHGFCRQWLKPEKHTKAQILDLVVLEQLLVLLPLQMESWVRECGAETSSQAVALAEGFLLSQEGDQKEQAELQSFNMEIRDPEGRRNPSNPFQELFSRRILQEDPSQNTSEVKHRMMCGLYGNAETVDETAETQKGPLSFEEVAVHFSEEEWSQLDAHQKTLHWEVMLENYRNMASLGNNGKENEDCGEPFLMNTSGDRTEKSAIQMELETQERSQSNNWNEESSSSIDAPMQDFLAECGKIMNKDFGESTRLFSGKLDVNEHYPTKTKGDDYICRDNGTNYNWTFTSSHGTGSLTSPKTIHTTKKPYKCMECGNSFSRRSYFTSHKRIHTGEKPYKCVECGKTFIQSSHLTSHKRIHTGEKPYKCMECGKCFTNSSHLTSHKKIHMGEKPYKCSECGKAFCENSSLLRHKRIHTGEKPYKCVECGKVFSQNSSFTFHKMIHAGKRPYKCMECGKTFIQSSNLTCHKRIHTGEKPYKCRVCGRAFTNSSDLISHNWIHSEEKPYKCLECGKTFIQSSHFNSHKRIHAGEKPYKCTECGKGFSYHSTLTSHKRTHTGEKPYKCLECGKSFCESGSLTVHKRIHTGEKPYKCVECGKSFCESGSLTVHKRIHTGEKPYECVDCGKGFCQKASLMRHSRIHTGERPYICMECGKGFTNSSHLNSHKRTHTGEKPYKCPECGKGFTNSSHLNSHKRTHTGEKPYKCLECGKGFTQRGNLNSHKRIHTGEKPYKYTELGKSFRISNDLISHTQIHLGILSGMRMKATPVCGHCK</sequence>
<dbReference type="InterPro" id="IPR001909">
    <property type="entry name" value="KRAB"/>
</dbReference>
<dbReference type="FunFam" id="3.30.160.60:FF:001868">
    <property type="entry name" value="Zinc finger protein 264"/>
    <property type="match status" value="1"/>
</dbReference>
<evidence type="ECO:0000313" key="16">
    <source>
        <dbReference type="Proteomes" id="UP001652622"/>
    </source>
</evidence>
<comment type="subcellular location">
    <subcellularLocation>
        <location evidence="2">Nucleus</location>
    </subcellularLocation>
</comment>
<dbReference type="Pfam" id="PF00096">
    <property type="entry name" value="zf-C2H2"/>
    <property type="match status" value="13"/>
</dbReference>
<keyword evidence="16" id="KW-1185">Reference proteome</keyword>
<feature type="domain" description="C2H2-type" evidence="13">
    <location>
        <begin position="764"/>
        <end position="791"/>
    </location>
</feature>
<feature type="domain" description="C2H2-type" evidence="13">
    <location>
        <begin position="596"/>
        <end position="623"/>
    </location>
</feature>
<gene>
    <name evidence="17" type="primary">LOC117662534</name>
</gene>
<dbReference type="InterPro" id="IPR003309">
    <property type="entry name" value="SCAN_dom"/>
</dbReference>
<reference evidence="17" key="1">
    <citation type="submission" date="2025-08" db="UniProtKB">
        <authorList>
            <consortium name="RefSeq"/>
        </authorList>
    </citation>
    <scope>IDENTIFICATION</scope>
    <source>
        <tissue evidence="17">Blood</tissue>
    </source>
</reference>
<dbReference type="Gene3D" id="6.10.140.140">
    <property type="match status" value="1"/>
</dbReference>
<dbReference type="SMART" id="SM00349">
    <property type="entry name" value="KRAB"/>
    <property type="match status" value="1"/>
</dbReference>
<feature type="domain" description="C2H2-type" evidence="13">
    <location>
        <begin position="428"/>
        <end position="455"/>
    </location>
</feature>
<dbReference type="FunFam" id="3.30.160.60:FF:000016">
    <property type="entry name" value="zinc finger protein 37 homolog"/>
    <property type="match status" value="1"/>
</dbReference>
<feature type="domain" description="C2H2-type" evidence="13">
    <location>
        <begin position="568"/>
        <end position="595"/>
    </location>
</feature>
<evidence type="ECO:0000259" key="15">
    <source>
        <dbReference type="PROSITE" id="PS50805"/>
    </source>
</evidence>
<protein>
    <submittedName>
        <fullName evidence="17">Zinc finger protein 726-like isoform X2</fullName>
    </submittedName>
</protein>
<keyword evidence="5" id="KW-0677">Repeat</keyword>
<dbReference type="PROSITE" id="PS00028">
    <property type="entry name" value="ZINC_FINGER_C2H2_1"/>
    <property type="match status" value="15"/>
</dbReference>
<evidence type="ECO:0000259" key="14">
    <source>
        <dbReference type="PROSITE" id="PS50804"/>
    </source>
</evidence>
<evidence type="ECO:0000313" key="17">
    <source>
        <dbReference type="RefSeq" id="XP_034267865.1"/>
    </source>
</evidence>
<dbReference type="InterPro" id="IPR013087">
    <property type="entry name" value="Znf_C2H2_type"/>
</dbReference>
<feature type="domain" description="C2H2-type" evidence="13">
    <location>
        <begin position="680"/>
        <end position="707"/>
    </location>
</feature>
<dbReference type="SUPFAM" id="SSF47353">
    <property type="entry name" value="Retrovirus capsid dimerization domain-like"/>
    <property type="match status" value="1"/>
</dbReference>
<evidence type="ECO:0000256" key="1">
    <source>
        <dbReference type="ARBA" id="ARBA00003767"/>
    </source>
</evidence>
<dbReference type="FunFam" id="3.30.160.60:FF:000478">
    <property type="entry name" value="Zinc finger protein 133"/>
    <property type="match status" value="1"/>
</dbReference>
<dbReference type="FunFam" id="3.30.160.60:FF:000389">
    <property type="entry name" value="Zinc finger protein"/>
    <property type="match status" value="1"/>
</dbReference>
<dbReference type="Pfam" id="PF13465">
    <property type="entry name" value="zf-H2C2_2"/>
    <property type="match status" value="1"/>
</dbReference>
<evidence type="ECO:0000259" key="13">
    <source>
        <dbReference type="PROSITE" id="PS50157"/>
    </source>
</evidence>
<dbReference type="FunFam" id="3.30.160.60:FF:001747">
    <property type="match status" value="1"/>
</dbReference>
<organism evidence="16 17">
    <name type="scientific">Pantherophis guttatus</name>
    <name type="common">Corn snake</name>
    <name type="synonym">Elaphe guttata</name>
    <dbReference type="NCBI Taxonomy" id="94885"/>
    <lineage>
        <taxon>Eukaryota</taxon>
        <taxon>Metazoa</taxon>
        <taxon>Chordata</taxon>
        <taxon>Craniata</taxon>
        <taxon>Vertebrata</taxon>
        <taxon>Euteleostomi</taxon>
        <taxon>Lepidosauria</taxon>
        <taxon>Squamata</taxon>
        <taxon>Bifurcata</taxon>
        <taxon>Unidentata</taxon>
        <taxon>Episquamata</taxon>
        <taxon>Toxicofera</taxon>
        <taxon>Serpentes</taxon>
        <taxon>Colubroidea</taxon>
        <taxon>Colubridae</taxon>
        <taxon>Colubrinae</taxon>
        <taxon>Pantherophis</taxon>
    </lineage>
</organism>
<dbReference type="PANTHER" id="PTHR14003">
    <property type="entry name" value="TRANSCRIPTIONAL REPRESSOR PROTEIN YY"/>
    <property type="match status" value="1"/>
</dbReference>
<feature type="domain" description="KRAB" evidence="15">
    <location>
        <begin position="230"/>
        <end position="307"/>
    </location>
</feature>
<evidence type="ECO:0000256" key="6">
    <source>
        <dbReference type="ARBA" id="ARBA00022771"/>
    </source>
</evidence>
<dbReference type="InterPro" id="IPR036236">
    <property type="entry name" value="Znf_C2H2_sf"/>
</dbReference>
<evidence type="ECO:0000256" key="10">
    <source>
        <dbReference type="ARBA" id="ARBA00023163"/>
    </source>
</evidence>
<comment type="function">
    <text evidence="1">May be involved in transcriptional regulation.</text>
</comment>
<dbReference type="PANTHER" id="PTHR14003:SF23">
    <property type="entry name" value="ZINC FINGER PROTEIN 143"/>
    <property type="match status" value="1"/>
</dbReference>
<keyword evidence="10" id="KW-0804">Transcription</keyword>
<feature type="domain" description="C2H2-type" evidence="13">
    <location>
        <begin position="540"/>
        <end position="567"/>
    </location>
</feature>
<dbReference type="SUPFAM" id="SSF57667">
    <property type="entry name" value="beta-beta-alpha zinc fingers"/>
    <property type="match status" value="9"/>
</dbReference>
<comment type="similarity">
    <text evidence="3">Belongs to the krueppel C2H2-type zinc-finger protein family.</text>
</comment>
<dbReference type="GO" id="GO:0005667">
    <property type="term" value="C:transcription regulator complex"/>
    <property type="evidence" value="ECO:0007669"/>
    <property type="project" value="TreeGrafter"/>
</dbReference>
<evidence type="ECO:0000256" key="9">
    <source>
        <dbReference type="ARBA" id="ARBA00023125"/>
    </source>
</evidence>
<dbReference type="CDD" id="cd07765">
    <property type="entry name" value="KRAB_A-box"/>
    <property type="match status" value="1"/>
</dbReference>
<feature type="domain" description="C2H2-type" evidence="13">
    <location>
        <begin position="652"/>
        <end position="679"/>
    </location>
</feature>
<feature type="domain" description="C2H2-type" evidence="13">
    <location>
        <begin position="708"/>
        <end position="735"/>
    </location>
</feature>
<dbReference type="Pfam" id="PF01352">
    <property type="entry name" value="KRAB"/>
    <property type="match status" value="1"/>
</dbReference>
<dbReference type="SMART" id="SM00355">
    <property type="entry name" value="ZnF_C2H2"/>
    <property type="match status" value="15"/>
</dbReference>
<keyword evidence="4" id="KW-0479">Metal-binding</keyword>
<evidence type="ECO:0000256" key="3">
    <source>
        <dbReference type="ARBA" id="ARBA00006991"/>
    </source>
</evidence>
<feature type="domain" description="C2H2-type" evidence="13">
    <location>
        <begin position="456"/>
        <end position="483"/>
    </location>
</feature>
<proteinExistence type="inferred from homology"/>
<evidence type="ECO:0000256" key="5">
    <source>
        <dbReference type="ARBA" id="ARBA00022737"/>
    </source>
</evidence>
<dbReference type="GO" id="GO:0008270">
    <property type="term" value="F:zinc ion binding"/>
    <property type="evidence" value="ECO:0007669"/>
    <property type="project" value="UniProtKB-KW"/>
</dbReference>
<keyword evidence="6 12" id="KW-0863">Zinc-finger</keyword>
<feature type="domain" description="C2H2-type" evidence="13">
    <location>
        <begin position="624"/>
        <end position="651"/>
    </location>
</feature>
<dbReference type="SUPFAM" id="SSF109640">
    <property type="entry name" value="KRAB domain (Kruppel-associated box)"/>
    <property type="match status" value="1"/>
</dbReference>
<dbReference type="FunFam" id="3.30.160.60:FF:001730">
    <property type="entry name" value="zinc finger protein 660"/>
    <property type="match status" value="1"/>
</dbReference>
<dbReference type="GO" id="GO:0000785">
    <property type="term" value="C:chromatin"/>
    <property type="evidence" value="ECO:0007669"/>
    <property type="project" value="TreeGrafter"/>
</dbReference>
<accession>A0A6P9BIR9</accession>
<dbReference type="FunFam" id="3.30.160.60:FF:002090">
    <property type="entry name" value="Zinc finger protein 473"/>
    <property type="match status" value="1"/>
</dbReference>
<feature type="domain" description="C2H2-type" evidence="13">
    <location>
        <begin position="792"/>
        <end position="819"/>
    </location>
</feature>
<dbReference type="Gene3D" id="1.10.4020.10">
    <property type="entry name" value="DNA breaking-rejoining enzymes"/>
    <property type="match status" value="1"/>
</dbReference>
<feature type="domain" description="C2H2-type" evidence="13">
    <location>
        <begin position="400"/>
        <end position="427"/>
    </location>
</feature>